<keyword evidence="1" id="KW-0812">Transmembrane</keyword>
<dbReference type="AlphaFoldDB" id="A0AAW6TY88"/>
<dbReference type="Proteomes" id="UP001431776">
    <property type="component" value="Unassembled WGS sequence"/>
</dbReference>
<evidence type="ECO:0000256" key="1">
    <source>
        <dbReference type="SAM" id="Phobius"/>
    </source>
</evidence>
<dbReference type="EMBL" id="JASCXX010000011">
    <property type="protein sequence ID" value="MDI6449575.1"/>
    <property type="molecule type" value="Genomic_DNA"/>
</dbReference>
<feature type="transmembrane region" description="Helical" evidence="1">
    <location>
        <begin position="6"/>
        <end position="24"/>
    </location>
</feature>
<protein>
    <recommendedName>
        <fullName evidence="4">Zinc ribbon domain-containing protein</fullName>
    </recommendedName>
</protein>
<reference evidence="2" key="1">
    <citation type="submission" date="2023-05" db="EMBL/GenBank/DDBJ databases">
        <title>Anaerotaeda fermentans gen. nov., sp. nov., a novel anaerobic planctomycete of the new family within the order Sedimentisphaerales isolated from Taman Peninsula, Russia.</title>
        <authorList>
            <person name="Khomyakova M.A."/>
            <person name="Merkel A.Y."/>
            <person name="Slobodkin A.I."/>
        </authorList>
    </citation>
    <scope>NUCLEOTIDE SEQUENCE</scope>
    <source>
        <strain evidence="2">M17dextr</strain>
    </source>
</reference>
<evidence type="ECO:0008006" key="4">
    <source>
        <dbReference type="Google" id="ProtNLM"/>
    </source>
</evidence>
<gene>
    <name evidence="2" type="ORF">QJ522_11020</name>
</gene>
<accession>A0AAW6TY88</accession>
<keyword evidence="1" id="KW-1133">Transmembrane helix</keyword>
<name>A0AAW6TY88_9BACT</name>
<comment type="caution">
    <text evidence="2">The sequence shown here is derived from an EMBL/GenBank/DDBJ whole genome shotgun (WGS) entry which is preliminary data.</text>
</comment>
<proteinExistence type="predicted"/>
<organism evidence="2 3">
    <name type="scientific">Anaerobaca lacustris</name>
    <dbReference type="NCBI Taxonomy" id="3044600"/>
    <lineage>
        <taxon>Bacteria</taxon>
        <taxon>Pseudomonadati</taxon>
        <taxon>Planctomycetota</taxon>
        <taxon>Phycisphaerae</taxon>
        <taxon>Sedimentisphaerales</taxon>
        <taxon>Anaerobacaceae</taxon>
        <taxon>Anaerobaca</taxon>
    </lineage>
</organism>
<evidence type="ECO:0000313" key="2">
    <source>
        <dbReference type="EMBL" id="MDI6449575.1"/>
    </source>
</evidence>
<dbReference type="RefSeq" id="WP_349244981.1">
    <property type="nucleotide sequence ID" value="NZ_JASCXX010000011.1"/>
</dbReference>
<keyword evidence="3" id="KW-1185">Reference proteome</keyword>
<sequence>MKNLIYGGIIVLCLVIAGIVILVTRSGGSGGVDSLSDDTQLWVMCAACRASYEMGEKEFYTQLRQKSVELANPMARAFLTCQKCGKDRVVKAVKCGKCGEVFPEGAVPNDFSDRCPKCKFSPTEETRKARQAEQAQN</sequence>
<evidence type="ECO:0000313" key="3">
    <source>
        <dbReference type="Proteomes" id="UP001431776"/>
    </source>
</evidence>
<keyword evidence="1" id="KW-0472">Membrane</keyword>